<feature type="region of interest" description="Disordered" evidence="1">
    <location>
        <begin position="153"/>
        <end position="172"/>
    </location>
</feature>
<dbReference type="AlphaFoldDB" id="H6N805"/>
<dbReference type="Proteomes" id="UP000009135">
    <property type="component" value="Chromosome"/>
</dbReference>
<organism evidence="3 4">
    <name type="scientific">Mycoplasma haemocanis (strain Illinois)</name>
    <dbReference type="NCBI Taxonomy" id="1111676"/>
    <lineage>
        <taxon>Bacteria</taxon>
        <taxon>Bacillati</taxon>
        <taxon>Mycoplasmatota</taxon>
        <taxon>Mollicutes</taxon>
        <taxon>Mycoplasmataceae</taxon>
        <taxon>Mycoplasma</taxon>
    </lineage>
</organism>
<dbReference type="HOGENOM" id="CLU_098620_3_0_14"/>
<evidence type="ECO:0000313" key="3">
    <source>
        <dbReference type="EMBL" id="AEW45777.1"/>
    </source>
</evidence>
<protein>
    <submittedName>
        <fullName evidence="3">Uncharacterized protein</fullName>
    </submittedName>
</protein>
<evidence type="ECO:0000313" key="4">
    <source>
        <dbReference type="Proteomes" id="UP000009135"/>
    </source>
</evidence>
<dbReference type="KEGG" id="mhe:MHC_04605"/>
<dbReference type="STRING" id="1111676.MHC_04605"/>
<reference evidence="3 4" key="1">
    <citation type="journal article" date="2012" name="J. Bacteriol.">
        <title>Complete genome sequence of Mycoplasma haemocanis strain Illinois.</title>
        <authorList>
            <person name="do Nascimento N.C."/>
            <person name="Guimaraes A.M."/>
            <person name="Santos A.P."/>
            <person name="Sanmiguel P.J."/>
            <person name="Messick J.B."/>
        </authorList>
    </citation>
    <scope>NUCLEOTIDE SEQUENCE [LARGE SCALE GENOMIC DNA]</scope>
    <source>
        <strain evidence="3 4">Illinois</strain>
    </source>
</reference>
<keyword evidence="2" id="KW-1133">Transmembrane helix</keyword>
<name>H6N805_MYCHN</name>
<sequence length="212" mass="22969">MTLPVKVAIGFVGAGTVAAGAYVAFPPSKPSTSLSVRDHLKKSGYSLLNLNLEDSSTHASEWEKVKGAYVAENDGQLKFNGVNTSNTINGIKGACSFLLRKESYSSADLEKARRWCVVPVTVASRIGSHLALLDTKASDGDSALWKDKLSEYKKNDSSSPKMPVTKANTGGDVTETDLKKECEKISSLHTFDKDFETLVMNTQLWCTKSKVN</sequence>
<dbReference type="EMBL" id="CP003199">
    <property type="protein sequence ID" value="AEW45777.1"/>
    <property type="molecule type" value="Genomic_DNA"/>
</dbReference>
<dbReference type="OrthoDB" id="9823619at2"/>
<accession>H6N805</accession>
<feature type="transmembrane region" description="Helical" evidence="2">
    <location>
        <begin position="7"/>
        <end position="25"/>
    </location>
</feature>
<keyword evidence="4" id="KW-1185">Reference proteome</keyword>
<evidence type="ECO:0000256" key="2">
    <source>
        <dbReference type="SAM" id="Phobius"/>
    </source>
</evidence>
<proteinExistence type="predicted"/>
<evidence type="ECO:0000256" key="1">
    <source>
        <dbReference type="SAM" id="MobiDB-lite"/>
    </source>
</evidence>
<keyword evidence="2" id="KW-0812">Transmembrane</keyword>
<keyword evidence="2" id="KW-0472">Membrane</keyword>
<gene>
    <name evidence="3" type="ordered locus">MHC_04605</name>
</gene>